<dbReference type="RefSeq" id="WP_205106295.1">
    <property type="nucleotide sequence ID" value="NZ_BAAAHT010000001.1"/>
</dbReference>
<reference evidence="1 2" key="1">
    <citation type="submission" date="2021-01" db="EMBL/GenBank/DDBJ databases">
        <title>Sequencing the genomes of 1000 actinobacteria strains.</title>
        <authorList>
            <person name="Klenk H.-P."/>
        </authorList>
    </citation>
    <scope>NUCLEOTIDE SEQUENCE [LARGE SCALE GENOMIC DNA]</scope>
    <source>
        <strain evidence="1 2">DSM 13057</strain>
    </source>
</reference>
<sequence>MSTSELARFGKSFIRIRVYRSGGDDTVPPLVAFRIVWPSPAVSKLAYVESARLSSFNRLAGNSSSSH</sequence>
<dbReference type="Proteomes" id="UP000776164">
    <property type="component" value="Unassembled WGS sequence"/>
</dbReference>
<proteinExistence type="predicted"/>
<evidence type="ECO:0000313" key="2">
    <source>
        <dbReference type="Proteomes" id="UP000776164"/>
    </source>
</evidence>
<protein>
    <submittedName>
        <fullName evidence="1">Uncharacterized protein</fullName>
    </submittedName>
</protein>
<evidence type="ECO:0000313" key="1">
    <source>
        <dbReference type="EMBL" id="MBM7470557.1"/>
    </source>
</evidence>
<comment type="caution">
    <text evidence="1">The sequence shown here is derived from an EMBL/GenBank/DDBJ whole genome shotgun (WGS) entry which is preliminary data.</text>
</comment>
<gene>
    <name evidence="1" type="ORF">JOE66_000191</name>
</gene>
<keyword evidence="2" id="KW-1185">Reference proteome</keyword>
<name>A0ABS2L0F5_9MICO</name>
<accession>A0ABS2L0F5</accession>
<organism evidence="1 2">
    <name type="scientific">Subtercola frigoramans</name>
    <dbReference type="NCBI Taxonomy" id="120298"/>
    <lineage>
        <taxon>Bacteria</taxon>
        <taxon>Bacillati</taxon>
        <taxon>Actinomycetota</taxon>
        <taxon>Actinomycetes</taxon>
        <taxon>Micrococcales</taxon>
        <taxon>Microbacteriaceae</taxon>
        <taxon>Subtercola</taxon>
    </lineage>
</organism>
<dbReference type="EMBL" id="JAFBBU010000001">
    <property type="protein sequence ID" value="MBM7470557.1"/>
    <property type="molecule type" value="Genomic_DNA"/>
</dbReference>